<reference evidence="2 3" key="1">
    <citation type="submission" date="2015-08" db="EMBL/GenBank/DDBJ databases">
        <title>Ancestral chromatin configuration constrains chromatin evolution on differentiating sex chromosomes in Drosophila.</title>
        <authorList>
            <person name="Zhou Q."/>
            <person name="Bachtrog D."/>
        </authorList>
    </citation>
    <scope>NUCLEOTIDE SEQUENCE [LARGE SCALE GENOMIC DNA]</scope>
    <source>
        <tissue evidence="2">Whole larvae</tissue>
    </source>
</reference>
<dbReference type="PANTHER" id="PTHR14684:SF2">
    <property type="entry name" value="THIOREDOXIN DOMAIN-CONTAINING PROTEIN 15"/>
    <property type="match status" value="1"/>
</dbReference>
<organism evidence="2 3">
    <name type="scientific">Drosophila busckii</name>
    <name type="common">Fruit fly</name>
    <dbReference type="NCBI Taxonomy" id="30019"/>
    <lineage>
        <taxon>Eukaryota</taxon>
        <taxon>Metazoa</taxon>
        <taxon>Ecdysozoa</taxon>
        <taxon>Arthropoda</taxon>
        <taxon>Hexapoda</taxon>
        <taxon>Insecta</taxon>
        <taxon>Pterygota</taxon>
        <taxon>Neoptera</taxon>
        <taxon>Endopterygota</taxon>
        <taxon>Diptera</taxon>
        <taxon>Brachycera</taxon>
        <taxon>Muscomorpha</taxon>
        <taxon>Ephydroidea</taxon>
        <taxon>Drosophilidae</taxon>
        <taxon>Drosophila</taxon>
    </lineage>
</organism>
<dbReference type="AlphaFoldDB" id="A0A0M3QV47"/>
<dbReference type="Gene3D" id="3.40.30.10">
    <property type="entry name" value="Glutaredoxin"/>
    <property type="match status" value="1"/>
</dbReference>
<dbReference type="OMA" id="LACLANY"/>
<gene>
    <name evidence="2" type="ORF">Dbus_chr2Rg1332</name>
</gene>
<name>A0A0M3QV47_DROBS</name>
<dbReference type="GO" id="GO:0005929">
    <property type="term" value="C:cilium"/>
    <property type="evidence" value="ECO:0007669"/>
    <property type="project" value="TreeGrafter"/>
</dbReference>
<dbReference type="SUPFAM" id="SSF52833">
    <property type="entry name" value="Thioredoxin-like"/>
    <property type="match status" value="1"/>
</dbReference>
<dbReference type="GO" id="GO:0060271">
    <property type="term" value="P:cilium assembly"/>
    <property type="evidence" value="ECO:0007669"/>
    <property type="project" value="TreeGrafter"/>
</dbReference>
<sequence>MRVIGNFISVLALFATNSTAFLSPLDFFGFIPKNNTEPALNLRGQCVYCFESYVLLADKQCALGDEYMVQLEQSTAPRKPPIMVKCLQPTEEELKEKDTPQLLVMASNQDIVNLLKPIGNATKRHEPGSCVLVHFCSPTSLECANVASLVNVLPHMFPTMPVAYIDAYKFSRFNAEFGIVSLPTLMVFHQGRPMIQYDPVSTEMVSIRRFMRRHTNVQVVEVKNIDPELYKKALEGPLSSQQVWQRDYYLGLSWGFILICLANYMRRTRFWKQLVEMVQRNWRESEETQIDVVN</sequence>
<dbReference type="EMBL" id="CP012524">
    <property type="protein sequence ID" value="ALC41753.1"/>
    <property type="molecule type" value="Genomic_DNA"/>
</dbReference>
<keyword evidence="3" id="KW-1185">Reference proteome</keyword>
<accession>A0A0M3QV47</accession>
<keyword evidence="1" id="KW-0732">Signal</keyword>
<dbReference type="Proteomes" id="UP000494163">
    <property type="component" value="Chromosome 2R"/>
</dbReference>
<evidence type="ECO:0000256" key="1">
    <source>
        <dbReference type="SAM" id="SignalP"/>
    </source>
</evidence>
<dbReference type="InterPro" id="IPR042418">
    <property type="entry name" value="TXNDC15"/>
</dbReference>
<dbReference type="InterPro" id="IPR036249">
    <property type="entry name" value="Thioredoxin-like_sf"/>
</dbReference>
<proteinExistence type="predicted"/>
<protein>
    <submittedName>
        <fullName evidence="2">CG8297</fullName>
    </submittedName>
</protein>
<dbReference type="STRING" id="30019.A0A0M3QV47"/>
<feature type="signal peptide" evidence="1">
    <location>
        <begin position="1"/>
        <end position="20"/>
    </location>
</feature>
<feature type="chain" id="PRO_5005788250" evidence="1">
    <location>
        <begin position="21"/>
        <end position="294"/>
    </location>
</feature>
<dbReference type="PANTHER" id="PTHR14684">
    <property type="entry name" value="THIOREDOXIN DOMAIN-CONTAINING PROTEIN 15"/>
    <property type="match status" value="1"/>
</dbReference>
<evidence type="ECO:0000313" key="3">
    <source>
        <dbReference type="Proteomes" id="UP000494163"/>
    </source>
</evidence>
<dbReference type="OrthoDB" id="1899781at2759"/>
<evidence type="ECO:0000313" key="2">
    <source>
        <dbReference type="EMBL" id="ALC41753.1"/>
    </source>
</evidence>